<dbReference type="AlphaFoldDB" id="K2P1I1"/>
<dbReference type="Pfam" id="PF10073">
    <property type="entry name" value="GapR_DNA-bd"/>
    <property type="match status" value="1"/>
</dbReference>
<dbReference type="NCBIfam" id="NF010247">
    <property type="entry name" value="PRK13694.1"/>
    <property type="match status" value="1"/>
</dbReference>
<feature type="compositionally biased region" description="Basic and acidic residues" evidence="2">
    <location>
        <begin position="7"/>
        <end position="23"/>
    </location>
</feature>
<keyword evidence="1" id="KW-0175">Coiled coil</keyword>
<accession>K2P1I1</accession>
<feature type="coiled-coil region" evidence="1">
    <location>
        <begin position="39"/>
        <end position="66"/>
    </location>
</feature>
<dbReference type="Proteomes" id="UP000007374">
    <property type="component" value="Unassembled WGS sequence"/>
</dbReference>
<dbReference type="GO" id="GO:0003677">
    <property type="term" value="F:DNA binding"/>
    <property type="evidence" value="ECO:0007669"/>
    <property type="project" value="InterPro"/>
</dbReference>
<dbReference type="PATRIC" id="fig|1231190.3.peg.901"/>
<evidence type="ECO:0000256" key="2">
    <source>
        <dbReference type="SAM" id="MobiDB-lite"/>
    </source>
</evidence>
<dbReference type="EMBL" id="AMSI01000002">
    <property type="protein sequence ID" value="EKF44004.1"/>
    <property type="molecule type" value="Genomic_DNA"/>
</dbReference>
<reference evidence="4 5" key="1">
    <citation type="journal article" date="2012" name="J. Bacteriol.">
        <title>Genome Sequence of Nitratireductor indicus Type Strain C115.</title>
        <authorList>
            <person name="Lai Q."/>
            <person name="Li G."/>
            <person name="Yu Z."/>
            <person name="Shao Z."/>
        </authorList>
    </citation>
    <scope>NUCLEOTIDE SEQUENCE [LARGE SCALE GENOMIC DNA]</scope>
    <source>
        <strain evidence="4 5">C115</strain>
    </source>
</reference>
<feature type="domain" description="GapR-like DNA-binding" evidence="3">
    <location>
        <begin position="35"/>
        <end position="106"/>
    </location>
</feature>
<dbReference type="eggNOG" id="COG3750">
    <property type="taxonomic scope" value="Bacteria"/>
</dbReference>
<organism evidence="4 5">
    <name type="scientific">Nitratireductor indicus C115</name>
    <dbReference type="NCBI Taxonomy" id="1231190"/>
    <lineage>
        <taxon>Bacteria</taxon>
        <taxon>Pseudomonadati</taxon>
        <taxon>Pseudomonadota</taxon>
        <taxon>Alphaproteobacteria</taxon>
        <taxon>Hyphomicrobiales</taxon>
        <taxon>Phyllobacteriaceae</taxon>
        <taxon>Nitratireductor</taxon>
    </lineage>
</organism>
<evidence type="ECO:0000313" key="4">
    <source>
        <dbReference type="EMBL" id="EKF44004.1"/>
    </source>
</evidence>
<evidence type="ECO:0000256" key="1">
    <source>
        <dbReference type="SAM" id="Coils"/>
    </source>
</evidence>
<gene>
    <name evidence="4" type="ORF">NA8A_04310</name>
</gene>
<evidence type="ECO:0000259" key="3">
    <source>
        <dbReference type="Pfam" id="PF10073"/>
    </source>
</evidence>
<evidence type="ECO:0000313" key="5">
    <source>
        <dbReference type="Proteomes" id="UP000007374"/>
    </source>
</evidence>
<sequence>MDAYDPYEPRGPARERPGKKMAAEADEAEGPQTIAAGQLRAFIERIERVQEDIDALSDDRKEIYAECKAMGFDTKAVRALVKLRKMDQAARHEAEAVLDLYKAALGMD</sequence>
<comment type="caution">
    <text evidence="4">The sequence shown here is derived from an EMBL/GenBank/DDBJ whole genome shotgun (WGS) entry which is preliminary data.</text>
</comment>
<dbReference type="STRING" id="721133.SAMN05216176_101453"/>
<keyword evidence="5" id="KW-1185">Reference proteome</keyword>
<protein>
    <recommendedName>
        <fullName evidence="3">GapR-like DNA-binding domain-containing protein</fullName>
    </recommendedName>
</protein>
<proteinExistence type="predicted"/>
<name>K2P1I1_9HYPH</name>
<feature type="region of interest" description="Disordered" evidence="2">
    <location>
        <begin position="1"/>
        <end position="30"/>
    </location>
</feature>
<dbReference type="InterPro" id="IPR046367">
    <property type="entry name" value="GapR-like_DNA-bd"/>
</dbReference>